<protein>
    <submittedName>
        <fullName evidence="2">Uncharacterized protein</fullName>
    </submittedName>
</protein>
<reference evidence="2" key="1">
    <citation type="submission" date="2012-04" db="EMBL/GenBank/DDBJ databases">
        <title>The Genome Sequence of Loa loa.</title>
        <authorList>
            <consortium name="The Broad Institute Genome Sequencing Platform"/>
            <consortium name="Broad Institute Genome Sequencing Center for Infectious Disease"/>
            <person name="Nutman T.B."/>
            <person name="Fink D.L."/>
            <person name="Russ C."/>
            <person name="Young S."/>
            <person name="Zeng Q."/>
            <person name="Gargeya S."/>
            <person name="Alvarado L."/>
            <person name="Berlin A."/>
            <person name="Chapman S.B."/>
            <person name="Chen Z."/>
            <person name="Freedman E."/>
            <person name="Gellesch M."/>
            <person name="Goldberg J."/>
            <person name="Griggs A."/>
            <person name="Gujja S."/>
            <person name="Heilman E.R."/>
            <person name="Heiman D."/>
            <person name="Howarth C."/>
            <person name="Mehta T."/>
            <person name="Neiman D."/>
            <person name="Pearson M."/>
            <person name="Roberts A."/>
            <person name="Saif S."/>
            <person name="Shea T."/>
            <person name="Shenoy N."/>
            <person name="Sisk P."/>
            <person name="Stolte C."/>
            <person name="Sykes S."/>
            <person name="White J."/>
            <person name="Yandava C."/>
            <person name="Haas B."/>
            <person name="Henn M.R."/>
            <person name="Nusbaum C."/>
            <person name="Birren B."/>
        </authorList>
    </citation>
    <scope>NUCLEOTIDE SEQUENCE [LARGE SCALE GENOMIC DNA]</scope>
</reference>
<evidence type="ECO:0000313" key="2">
    <source>
        <dbReference type="EMBL" id="EJD73329.1"/>
    </source>
</evidence>
<dbReference type="InParanoid" id="A0A1S0UCL8"/>
<dbReference type="AlphaFoldDB" id="A0A1S0UCL8"/>
<keyword evidence="1" id="KW-1133">Transmembrane helix</keyword>
<dbReference type="KEGG" id="loa:LOAG_19249"/>
<accession>A0A1S0UCL8</accession>
<gene>
    <name evidence="2" type="ORF">LOAG_19249</name>
</gene>
<name>A0A1S0UCL8_LOALO</name>
<keyword evidence="1" id="KW-0812">Transmembrane</keyword>
<dbReference type="GeneID" id="31252342"/>
<dbReference type="CTD" id="31252342"/>
<proteinExistence type="predicted"/>
<organism evidence="2">
    <name type="scientific">Loa loa</name>
    <name type="common">Eye worm</name>
    <name type="synonym">Filaria loa</name>
    <dbReference type="NCBI Taxonomy" id="7209"/>
    <lineage>
        <taxon>Eukaryota</taxon>
        <taxon>Metazoa</taxon>
        <taxon>Ecdysozoa</taxon>
        <taxon>Nematoda</taxon>
        <taxon>Chromadorea</taxon>
        <taxon>Rhabditida</taxon>
        <taxon>Spirurina</taxon>
        <taxon>Spiruromorpha</taxon>
        <taxon>Filarioidea</taxon>
        <taxon>Onchocercidae</taxon>
        <taxon>Loa</taxon>
    </lineage>
</organism>
<dbReference type="RefSeq" id="XP_020304291.1">
    <property type="nucleotide sequence ID" value="XM_020451901.1"/>
</dbReference>
<dbReference type="OMA" id="IETICFY"/>
<evidence type="ECO:0000256" key="1">
    <source>
        <dbReference type="SAM" id="Phobius"/>
    </source>
</evidence>
<sequence>MSKYERSMLIQAMFVSGVIEIQAFCFNFLSKLAVKPGNREIEIPINIFINCYMIFIGDILPTVNLIFVKRFRNNAKQAIVELFSKIMIRKRMFTIVNTVLKGKVHPVAQVD</sequence>
<feature type="transmembrane region" description="Helical" evidence="1">
    <location>
        <begin position="47"/>
        <end position="67"/>
    </location>
</feature>
<dbReference type="EMBL" id="JH715869">
    <property type="protein sequence ID" value="EJD73329.1"/>
    <property type="molecule type" value="Genomic_DNA"/>
</dbReference>
<keyword evidence="1" id="KW-0472">Membrane</keyword>